<evidence type="ECO:0000313" key="3">
    <source>
        <dbReference type="EMBL" id="EYF03649.1"/>
    </source>
</evidence>
<gene>
    <name evidence="3" type="ORF">CAP_5260</name>
</gene>
<feature type="region of interest" description="Disordered" evidence="1">
    <location>
        <begin position="1293"/>
        <end position="1331"/>
    </location>
</feature>
<reference evidence="3 4" key="1">
    <citation type="submission" date="2013-05" db="EMBL/GenBank/DDBJ databases">
        <title>Genome assembly of Chondromyces apiculatus DSM 436.</title>
        <authorList>
            <person name="Sharma G."/>
            <person name="Khatri I."/>
            <person name="Kaur C."/>
            <person name="Mayilraj S."/>
            <person name="Subramanian S."/>
        </authorList>
    </citation>
    <scope>NUCLEOTIDE SEQUENCE [LARGE SCALE GENOMIC DNA]</scope>
    <source>
        <strain evidence="3 4">DSM 436</strain>
    </source>
</reference>
<accession>A0A017T334</accession>
<evidence type="ECO:0000313" key="4">
    <source>
        <dbReference type="Proteomes" id="UP000019678"/>
    </source>
</evidence>
<dbReference type="Pfam" id="PF20248">
    <property type="entry name" value="DUF6603"/>
    <property type="match status" value="1"/>
</dbReference>
<feature type="compositionally biased region" description="Low complexity" evidence="1">
    <location>
        <begin position="746"/>
        <end position="775"/>
    </location>
</feature>
<feature type="compositionally biased region" description="Low complexity" evidence="1">
    <location>
        <begin position="1293"/>
        <end position="1304"/>
    </location>
</feature>
<dbReference type="Proteomes" id="UP000019678">
    <property type="component" value="Unassembled WGS sequence"/>
</dbReference>
<dbReference type="OrthoDB" id="535891at2"/>
<feature type="domain" description="DUF6603" evidence="2">
    <location>
        <begin position="797"/>
        <end position="1276"/>
    </location>
</feature>
<comment type="caution">
    <text evidence="3">The sequence shown here is derived from an EMBL/GenBank/DDBJ whole genome shotgun (WGS) entry which is preliminary data.</text>
</comment>
<dbReference type="InterPro" id="IPR046538">
    <property type="entry name" value="DUF6603"/>
</dbReference>
<dbReference type="eggNOG" id="ENOG502Z7M5">
    <property type="taxonomic scope" value="Bacteria"/>
</dbReference>
<organism evidence="3 4">
    <name type="scientific">Chondromyces apiculatus DSM 436</name>
    <dbReference type="NCBI Taxonomy" id="1192034"/>
    <lineage>
        <taxon>Bacteria</taxon>
        <taxon>Pseudomonadati</taxon>
        <taxon>Myxococcota</taxon>
        <taxon>Polyangia</taxon>
        <taxon>Polyangiales</taxon>
        <taxon>Polyangiaceae</taxon>
        <taxon>Chondromyces</taxon>
    </lineage>
</organism>
<protein>
    <recommendedName>
        <fullName evidence="2">DUF6603 domain-containing protein</fullName>
    </recommendedName>
</protein>
<feature type="region of interest" description="Disordered" evidence="1">
    <location>
        <begin position="745"/>
        <end position="789"/>
    </location>
</feature>
<name>A0A017T334_9BACT</name>
<evidence type="ECO:0000256" key="1">
    <source>
        <dbReference type="SAM" id="MobiDB-lite"/>
    </source>
</evidence>
<dbReference type="EMBL" id="ASRX01000043">
    <property type="protein sequence ID" value="EYF03649.1"/>
    <property type="molecule type" value="Genomic_DNA"/>
</dbReference>
<dbReference type="RefSeq" id="WP_044245501.1">
    <property type="nucleotide sequence ID" value="NZ_ASRX01000043.1"/>
</dbReference>
<keyword evidence="4" id="KW-1185">Reference proteome</keyword>
<dbReference type="STRING" id="1192034.CAP_5260"/>
<sequence>MTTIQTIRDAIKPVDGGVTVSATSLGSADITGLLDAYFEGGALTLRGVQVTSAAADDAVQVTGTLDLLGVTLTASARFYVSQGQAQVALCGPLPEAWRTRMQHDSTDLSKAQLTLCSEPDATGRRPLLLTEVTLPGVLAALTPLLLGQHPLTLSGPLSLDDAHVPSMAQLATATSFTLKVSESLSVGVGLEHELIVCPNEEDPPMLTVTALSMLVGTVAFRQGGKPVEVQLKATVPETLGPLHLALDPGEGLSLDLADIASWFQGEDVERLLPQEHRPTTGLALRGGSFDVDLKALALTGVAVSLETTAPWTVVDGILVVEDVGFDLALRKGPTGFEPRASVGGKVRLAGVELGAFATLPDFRIEGGLVVGSAIDLTPILGQLLGAAHGLPHTLLVDTLRYQAQPSAGDYAFAIRAAGDWEVVAGLALTGLTLDITTEARKTSTSLSGSLRVGNVDLDVSAAHGDAEGGWQFEGGTGSGETVPIGALIAHLVEVFGIDATLPPALQSLTLSELHVAFNTATRAFSFSAKASFDLIRDGKGEVDLSLVIDVKPTSQRSFRGTITVEGLEFDLAFDQEAGSDRFVASYQDLTDRQVNLGKLIAAMCGEDPGLGDRLSFTVKDAIVAVDGAGGAARETEAEGTGVRFVVGADLGGGIDLAGLPLVSKVLPAAQTLRLSFQPLFASKAFAAEDVARLRALVPSGGFTLPDGALTQGLTLKTHLQIGDEAIDLRLPVGLDERGLVDHEAPGEAAASEGGASTSAAESEGPAPAAPAAPSADEADKAAVGTTPSSDGVTWCSVQKAFGPLHVAQVGVRYASGELSFLLDAGLTAAGLDLSLEGLTASVALADLKAERFAPTFDLRGVGIDFKKDPVEIGGYLAHLSVETPEGPCDEYDGLAVLRTTKLSLSAIGSYARLNGHASLFLYAVLDYPLGGTPFFFITGLAAGFGFNRALKMPSIDGVASFPLVAEAVQGVRATSPSGASSRDVLQDKIASLRAYLPPQIGEYFFAVGVRFTSFKQVDSFALIAVSFGQQFEIDALGISTALIPSPDEGGDSTTPIAEIQMVLKVTFAPAEGILAVLAELTSASFVFSRDCHLTGGFAFYTWFAGEHSGDFVLTVGGYHPHFKAPSHYPTVPRLGFNWQISSELCVKGDAYFALASHALMAGAHLSATWESGVLKAWFDAGADFLLAWKPYHYEASLYIDVGASLSLHIPLIGTICISIDVGADLSIWGPDFSGEARVHLGLIHITVSFGSGRSRIPPVPWATFKGSFLPHDEASKPTVCGVAVQGGLVQVVSPPSDASSDAAQGGEEDPHDPHDPRSREEDGQGSKGAGTPQEALWIINPKDLLLVTSSVIPVTQAACTAVGGESALGAPPIGIGPMGLVSGSVTSTHTIVVTYEEDVEVDATAAFQIAPVRKRVPAALWAGATTAGEAQKPEVNGQAFVDDAVTGFQIRPANPPGASATHAIAREHLTFETSDVSVVAACPGAGFAADPRETHERPLQRLGEDLTSAATVASRDAMLRALGLRPQDVGIDVSARTANALMTAPQRGLIASE</sequence>
<proteinExistence type="predicted"/>
<feature type="compositionally biased region" description="Basic and acidic residues" evidence="1">
    <location>
        <begin position="1311"/>
        <end position="1324"/>
    </location>
</feature>
<evidence type="ECO:0000259" key="2">
    <source>
        <dbReference type="Pfam" id="PF20248"/>
    </source>
</evidence>